<dbReference type="Proteomes" id="UP000481339">
    <property type="component" value="Unassembled WGS sequence"/>
</dbReference>
<evidence type="ECO:0000313" key="4">
    <source>
        <dbReference type="Proteomes" id="UP000481339"/>
    </source>
</evidence>
<evidence type="ECO:0000259" key="2">
    <source>
        <dbReference type="Pfam" id="PF03795"/>
    </source>
</evidence>
<dbReference type="Gene3D" id="3.30.70.1060">
    <property type="entry name" value="Dimeric alpha+beta barrel"/>
    <property type="match status" value="1"/>
</dbReference>
<dbReference type="RefSeq" id="WP_158036224.1">
    <property type="nucleotide sequence ID" value="NZ_BAAAZV010000017.1"/>
</dbReference>
<dbReference type="InterPro" id="IPR011008">
    <property type="entry name" value="Dimeric_a/b-barrel"/>
</dbReference>
<keyword evidence="4" id="KW-1185">Reference proteome</keyword>
<reference evidence="3 4" key="1">
    <citation type="submission" date="2019-09" db="EMBL/GenBank/DDBJ databases">
        <title>Phylogeny of genus Pseudoclavibacter and closely related genus.</title>
        <authorList>
            <person name="Li Y."/>
        </authorList>
    </citation>
    <scope>NUCLEOTIDE SEQUENCE [LARGE SCALE GENOMIC DNA]</scope>
    <source>
        <strain evidence="3 4">JCM 16921</strain>
    </source>
</reference>
<protein>
    <recommendedName>
        <fullName evidence="2">YCII-related domain-containing protein</fullName>
    </recommendedName>
</protein>
<comment type="caution">
    <text evidence="3">The sequence shown here is derived from an EMBL/GenBank/DDBJ whole genome shotgun (WGS) entry which is preliminary data.</text>
</comment>
<sequence>MSLYAVTYVYIDDDAALAATRPEHRAYLSGLQQNGQNLASGPLAVPGPNSALLILQADSIEQAAALSDDDPMVASGLVTERHIQAWNIVIGGLGD</sequence>
<evidence type="ECO:0000256" key="1">
    <source>
        <dbReference type="ARBA" id="ARBA00007689"/>
    </source>
</evidence>
<dbReference type="EMBL" id="WBKA01000003">
    <property type="protein sequence ID" value="KAB1632446.1"/>
    <property type="molecule type" value="Genomic_DNA"/>
</dbReference>
<comment type="similarity">
    <text evidence="1">Belongs to the YciI family.</text>
</comment>
<evidence type="ECO:0000313" key="3">
    <source>
        <dbReference type="EMBL" id="KAB1632446.1"/>
    </source>
</evidence>
<dbReference type="SUPFAM" id="SSF54909">
    <property type="entry name" value="Dimeric alpha+beta barrel"/>
    <property type="match status" value="1"/>
</dbReference>
<dbReference type="AlphaFoldDB" id="A0A7C8BNE9"/>
<name>A0A7C8BNE9_9MICO</name>
<dbReference type="OrthoDB" id="8968203at2"/>
<proteinExistence type="inferred from homology"/>
<accession>A0A7C8BNE9</accession>
<organism evidence="3 4">
    <name type="scientific">Pseudoclavibacter caeni</name>
    <dbReference type="NCBI Taxonomy" id="908846"/>
    <lineage>
        <taxon>Bacteria</taxon>
        <taxon>Bacillati</taxon>
        <taxon>Actinomycetota</taxon>
        <taxon>Actinomycetes</taxon>
        <taxon>Micrococcales</taxon>
        <taxon>Microbacteriaceae</taxon>
        <taxon>Pseudoclavibacter</taxon>
    </lineage>
</organism>
<feature type="domain" description="YCII-related" evidence="2">
    <location>
        <begin position="8"/>
        <end position="87"/>
    </location>
</feature>
<dbReference type="Pfam" id="PF03795">
    <property type="entry name" value="YCII"/>
    <property type="match status" value="1"/>
</dbReference>
<gene>
    <name evidence="3" type="ORF">F8O02_05460</name>
</gene>
<dbReference type="InterPro" id="IPR005545">
    <property type="entry name" value="YCII"/>
</dbReference>